<keyword evidence="5" id="KW-1185">Reference proteome</keyword>
<sequence length="174" mass="19074">MSIQYTVDPEVTPALTDALLRLWADVTNAGGAVGYVPPVVPEEIREVCEDHLAQVAAGDAQLVLGVDAAGAPAALAFVHRNSHRLMRHWVGLYRVMVHPSWQGSGEGRRLMTACEDAARATAGIRAIRLTCRGGLGLERFYESCGYKEVGRTPEAIRVAEDDYRDDVLFWRPLT</sequence>
<dbReference type="InterPro" id="IPR016181">
    <property type="entry name" value="Acyl_CoA_acyltransferase"/>
</dbReference>
<keyword evidence="1 4" id="KW-0808">Transferase</keyword>
<dbReference type="PROSITE" id="PS51186">
    <property type="entry name" value="GNAT"/>
    <property type="match status" value="1"/>
</dbReference>
<dbReference type="AlphaFoldDB" id="A0A7X6D2P1"/>
<evidence type="ECO:0000313" key="4">
    <source>
        <dbReference type="EMBL" id="NJQ07024.1"/>
    </source>
</evidence>
<accession>A0A7X6D2P1</accession>
<dbReference type="SUPFAM" id="SSF55729">
    <property type="entry name" value="Acyl-CoA N-acyltransferases (Nat)"/>
    <property type="match status" value="1"/>
</dbReference>
<evidence type="ECO:0000259" key="3">
    <source>
        <dbReference type="PROSITE" id="PS51186"/>
    </source>
</evidence>
<evidence type="ECO:0000256" key="2">
    <source>
        <dbReference type="ARBA" id="ARBA00023315"/>
    </source>
</evidence>
<evidence type="ECO:0000313" key="5">
    <source>
        <dbReference type="Proteomes" id="UP000578686"/>
    </source>
</evidence>
<gene>
    <name evidence="4" type="ORF">HCN56_15905</name>
</gene>
<dbReference type="PANTHER" id="PTHR43877">
    <property type="entry name" value="AMINOALKYLPHOSPHONATE N-ACETYLTRANSFERASE-RELATED-RELATED"/>
    <property type="match status" value="1"/>
</dbReference>
<dbReference type="InterPro" id="IPR050832">
    <property type="entry name" value="Bact_Acetyltransf"/>
</dbReference>
<keyword evidence="2" id="KW-0012">Acyltransferase</keyword>
<evidence type="ECO:0000256" key="1">
    <source>
        <dbReference type="ARBA" id="ARBA00022679"/>
    </source>
</evidence>
<dbReference type="Proteomes" id="UP000578686">
    <property type="component" value="Unassembled WGS sequence"/>
</dbReference>
<dbReference type="GO" id="GO:0016747">
    <property type="term" value="F:acyltransferase activity, transferring groups other than amino-acyl groups"/>
    <property type="evidence" value="ECO:0007669"/>
    <property type="project" value="InterPro"/>
</dbReference>
<dbReference type="Gene3D" id="3.40.630.30">
    <property type="match status" value="1"/>
</dbReference>
<reference evidence="4 5" key="1">
    <citation type="submission" date="2020-03" db="EMBL/GenBank/DDBJ databases">
        <title>Draft genome of Streptomyces sp. ventii, isolated from the Axial Seamount in the Pacific Ocean, and resequencing of the two type strains Streptomyces lonarensis strain NCL 716 and Streptomyces bohaiensis strain 11A07.</title>
        <authorList>
            <person name="Loughran R.M."/>
            <person name="Pfannmuller K.M."/>
            <person name="Wasson B.J."/>
            <person name="Deadmond M.C."/>
            <person name="Paddock B.E."/>
            <person name="Koyack M.J."/>
            <person name="Gallegos D.A."/>
            <person name="Mitchell E.A."/>
            <person name="Ushijima B."/>
            <person name="Saw J.H."/>
            <person name="Mcphail K.L."/>
            <person name="Videau P."/>
        </authorList>
    </citation>
    <scope>NUCLEOTIDE SEQUENCE [LARGE SCALE GENOMIC DNA]</scope>
    <source>
        <strain evidence="4 5">NCL716</strain>
    </source>
</reference>
<dbReference type="Pfam" id="PF13673">
    <property type="entry name" value="Acetyltransf_10"/>
    <property type="match status" value="1"/>
</dbReference>
<proteinExistence type="predicted"/>
<dbReference type="InterPro" id="IPR000182">
    <property type="entry name" value="GNAT_dom"/>
</dbReference>
<organism evidence="4 5">
    <name type="scientific">Streptomyces lonarensis</name>
    <dbReference type="NCBI Taxonomy" id="700599"/>
    <lineage>
        <taxon>Bacteria</taxon>
        <taxon>Bacillati</taxon>
        <taxon>Actinomycetota</taxon>
        <taxon>Actinomycetes</taxon>
        <taxon>Kitasatosporales</taxon>
        <taxon>Streptomycetaceae</taxon>
        <taxon>Streptomyces</taxon>
    </lineage>
</organism>
<name>A0A7X6D2P1_9ACTN</name>
<dbReference type="CDD" id="cd04301">
    <property type="entry name" value="NAT_SF"/>
    <property type="match status" value="1"/>
</dbReference>
<dbReference type="RefSeq" id="WP_167971674.1">
    <property type="nucleotide sequence ID" value="NZ_BHZG01000264.1"/>
</dbReference>
<feature type="domain" description="N-acetyltransferase" evidence="3">
    <location>
        <begin position="6"/>
        <end position="174"/>
    </location>
</feature>
<dbReference type="EMBL" id="JAAVJD010000124">
    <property type="protein sequence ID" value="NJQ07024.1"/>
    <property type="molecule type" value="Genomic_DNA"/>
</dbReference>
<protein>
    <submittedName>
        <fullName evidence="4">GNAT family N-acetyltransferase</fullName>
    </submittedName>
</protein>
<comment type="caution">
    <text evidence="4">The sequence shown here is derived from an EMBL/GenBank/DDBJ whole genome shotgun (WGS) entry which is preliminary data.</text>
</comment>